<dbReference type="EMBL" id="NDIQ01000021">
    <property type="protein sequence ID" value="PRT54423.1"/>
    <property type="molecule type" value="Genomic_DNA"/>
</dbReference>
<keyword evidence="4" id="KW-1185">Reference proteome</keyword>
<dbReference type="Proteomes" id="UP000238350">
    <property type="component" value="Unassembled WGS sequence"/>
</dbReference>
<dbReference type="GO" id="GO:0005634">
    <property type="term" value="C:nucleus"/>
    <property type="evidence" value="ECO:0007669"/>
    <property type="project" value="TreeGrafter"/>
</dbReference>
<dbReference type="SUPFAM" id="SSF54236">
    <property type="entry name" value="Ubiquitin-like"/>
    <property type="match status" value="2"/>
</dbReference>
<dbReference type="InterPro" id="IPR001012">
    <property type="entry name" value="UBX_dom"/>
</dbReference>
<feature type="compositionally biased region" description="Polar residues" evidence="1">
    <location>
        <begin position="176"/>
        <end position="191"/>
    </location>
</feature>
<evidence type="ECO:0000313" key="4">
    <source>
        <dbReference type="Proteomes" id="UP000238350"/>
    </source>
</evidence>
<dbReference type="GO" id="GO:0006886">
    <property type="term" value="P:intracellular protein transport"/>
    <property type="evidence" value="ECO:0007669"/>
    <property type="project" value="TreeGrafter"/>
</dbReference>
<accession>A0A2T0FHE4</accession>
<dbReference type="AlphaFoldDB" id="A0A2T0FHE4"/>
<proteinExistence type="predicted"/>
<feature type="compositionally biased region" description="Basic residues" evidence="1">
    <location>
        <begin position="379"/>
        <end position="393"/>
    </location>
</feature>
<dbReference type="STRING" id="45607.A0A2T0FHE4"/>
<dbReference type="PROSITE" id="PS50033">
    <property type="entry name" value="UBX"/>
    <property type="match status" value="1"/>
</dbReference>
<dbReference type="GO" id="GO:0005737">
    <property type="term" value="C:cytoplasm"/>
    <property type="evidence" value="ECO:0007669"/>
    <property type="project" value="TreeGrafter"/>
</dbReference>
<dbReference type="OrthoDB" id="440781at2759"/>
<dbReference type="CDD" id="cd16105">
    <property type="entry name" value="Ubl_ASPSCR1_like"/>
    <property type="match status" value="1"/>
</dbReference>
<dbReference type="Pfam" id="PF00789">
    <property type="entry name" value="UBX"/>
    <property type="match status" value="1"/>
</dbReference>
<gene>
    <name evidence="3" type="ORF">B9G98_02043</name>
</gene>
<dbReference type="Gene3D" id="3.10.20.90">
    <property type="entry name" value="Phosphatidylinositol 3-kinase Catalytic Subunit, Chain A, domain 1"/>
    <property type="match status" value="2"/>
</dbReference>
<dbReference type="Pfam" id="PF11470">
    <property type="entry name" value="TUG-UBL1"/>
    <property type="match status" value="1"/>
</dbReference>
<organism evidence="3 4">
    <name type="scientific">Wickerhamiella sorbophila</name>
    <dbReference type="NCBI Taxonomy" id="45607"/>
    <lineage>
        <taxon>Eukaryota</taxon>
        <taxon>Fungi</taxon>
        <taxon>Dikarya</taxon>
        <taxon>Ascomycota</taxon>
        <taxon>Saccharomycotina</taxon>
        <taxon>Dipodascomycetes</taxon>
        <taxon>Dipodascales</taxon>
        <taxon>Trichomonascaceae</taxon>
        <taxon>Wickerhamiella</taxon>
    </lineage>
</organism>
<dbReference type="GeneID" id="36515791"/>
<dbReference type="InterPro" id="IPR029071">
    <property type="entry name" value="Ubiquitin-like_domsf"/>
</dbReference>
<feature type="region of interest" description="Disordered" evidence="1">
    <location>
        <begin position="346"/>
        <end position="393"/>
    </location>
</feature>
<feature type="domain" description="UBX" evidence="2">
    <location>
        <begin position="249"/>
        <end position="297"/>
    </location>
</feature>
<evidence type="ECO:0000259" key="2">
    <source>
        <dbReference type="PROSITE" id="PS50033"/>
    </source>
</evidence>
<dbReference type="PANTHER" id="PTHR46467:SF1">
    <property type="entry name" value="TETHER CONTAINING UBX DOMAIN FOR GLUT4"/>
    <property type="match status" value="1"/>
</dbReference>
<dbReference type="GO" id="GO:0012506">
    <property type="term" value="C:vesicle membrane"/>
    <property type="evidence" value="ECO:0007669"/>
    <property type="project" value="TreeGrafter"/>
</dbReference>
<sequence length="393" mass="43260">MSSTVLTVSYNHHRLKVPYGPSTVLKDVRDQVCLSLGLDSSHYWLKHSKKPLDLTLPFRYSNLVDNAHIDLVKLAVATGSIRVKVRVPGKPDFVGTFDASENLEAVAKAAGVNELALAGQPVSGILGSVANGSVLFTGRASTMANISQKPQPSAKIDKAVPKAATGGQSIPERKPTVQSPENIVQGSPQGNSARQFQVIMPTTLAVTADDEPELTESQFRMYHKYLRDQAGSRPMISKSTKERLAQERLNSTPITVRVRLPDRTNLQAVFTSDESTDVIYDFVRSHLRDPLQEFYLTAVETPGKIELAKSLVHDYKLGSRVLLIFKWAHPPTSESPVLSDAVLKLHSQPAVSREDPKKTNESQGTQSPKQDPKQELKQGSKHKSVPKWLKLHK</sequence>
<feature type="region of interest" description="Disordered" evidence="1">
    <location>
        <begin position="165"/>
        <end position="191"/>
    </location>
</feature>
<dbReference type="InterPro" id="IPR021569">
    <property type="entry name" value="TUG-UBL1"/>
</dbReference>
<protein>
    <submittedName>
        <fullName evidence="3">UBX domain-containing protein 4</fullName>
    </submittedName>
</protein>
<comment type="caution">
    <text evidence="3">The sequence shown here is derived from an EMBL/GenBank/DDBJ whole genome shotgun (WGS) entry which is preliminary data.</text>
</comment>
<evidence type="ECO:0000256" key="1">
    <source>
        <dbReference type="SAM" id="MobiDB-lite"/>
    </source>
</evidence>
<dbReference type="RefSeq" id="XP_024664368.1">
    <property type="nucleotide sequence ID" value="XM_024808600.1"/>
</dbReference>
<name>A0A2T0FHE4_9ASCO</name>
<dbReference type="PANTHER" id="PTHR46467">
    <property type="entry name" value="TETHER CONTAINING UBX DOMAIN FOR GLUT4"/>
    <property type="match status" value="1"/>
</dbReference>
<reference evidence="3 4" key="1">
    <citation type="submission" date="2017-04" db="EMBL/GenBank/DDBJ databases">
        <title>Genome sequencing of [Candida] sorbophila.</title>
        <authorList>
            <person name="Ahn J.O."/>
        </authorList>
    </citation>
    <scope>NUCLEOTIDE SEQUENCE [LARGE SCALE GENOMIC DNA]</scope>
    <source>
        <strain evidence="3 4">DS02</strain>
    </source>
</reference>
<evidence type="ECO:0000313" key="3">
    <source>
        <dbReference type="EMBL" id="PRT54423.1"/>
    </source>
</evidence>